<dbReference type="InterPro" id="IPR006533">
    <property type="entry name" value="T6SS_Vgr_RhsGE"/>
</dbReference>
<gene>
    <name evidence="8" type="primary">vgrG1_10</name>
    <name evidence="8" type="ORF">VVAX_04436</name>
</gene>
<dbReference type="InterPro" id="IPR028244">
    <property type="entry name" value="T6SS_Rhs_Vgr_dom"/>
</dbReference>
<dbReference type="PANTHER" id="PTHR32305:SF15">
    <property type="entry name" value="PROTEIN RHSA-RELATED"/>
    <property type="match status" value="1"/>
</dbReference>
<dbReference type="Gene3D" id="3.55.50.10">
    <property type="entry name" value="Baseplate protein-like domains"/>
    <property type="match status" value="1"/>
</dbReference>
<reference evidence="8" key="1">
    <citation type="submission" date="2019-12" db="EMBL/GenBank/DDBJ databases">
        <authorList>
            <person name="Cremers G."/>
        </authorList>
    </citation>
    <scope>NUCLEOTIDE SEQUENCE</scope>
    <source>
        <strain evidence="8">Vvax</strain>
    </source>
</reference>
<feature type="compositionally biased region" description="Low complexity" evidence="4">
    <location>
        <begin position="363"/>
        <end position="382"/>
    </location>
</feature>
<dbReference type="EC" id="6.3.2.-" evidence="8"/>
<evidence type="ECO:0000256" key="2">
    <source>
        <dbReference type="ARBA" id="ARBA00005558"/>
    </source>
</evidence>
<dbReference type="Pfam" id="PF10106">
    <property type="entry name" value="DUF2345"/>
    <property type="match status" value="1"/>
</dbReference>
<dbReference type="SUPFAM" id="SSF69255">
    <property type="entry name" value="gp5 N-terminal domain-like"/>
    <property type="match status" value="1"/>
</dbReference>
<dbReference type="Pfam" id="PF05954">
    <property type="entry name" value="Phage_GPD"/>
    <property type="match status" value="1"/>
</dbReference>
<dbReference type="RefSeq" id="WP_339091975.1">
    <property type="nucleotide sequence ID" value="NZ_LR743507.1"/>
</dbReference>
<proteinExistence type="inferred from homology"/>
<dbReference type="InterPro" id="IPR017847">
    <property type="entry name" value="T6SS_RhsGE_Vgr_subset"/>
</dbReference>
<dbReference type="Pfam" id="PF04717">
    <property type="entry name" value="Phage_base_V"/>
    <property type="match status" value="1"/>
</dbReference>
<dbReference type="FunFam" id="2.40.50.230:FF:000001">
    <property type="entry name" value="Type VI secretion protein VgrG"/>
    <property type="match status" value="1"/>
</dbReference>
<evidence type="ECO:0000259" key="5">
    <source>
        <dbReference type="Pfam" id="PF04717"/>
    </source>
</evidence>
<comment type="similarity">
    <text evidence="2">Belongs to the VgrG protein family.</text>
</comment>
<feature type="compositionally biased region" description="Low complexity" evidence="4">
    <location>
        <begin position="841"/>
        <end position="862"/>
    </location>
</feature>
<feature type="region of interest" description="Disordered" evidence="4">
    <location>
        <begin position="361"/>
        <end position="382"/>
    </location>
</feature>
<comment type="subcellular location">
    <subcellularLocation>
        <location evidence="1">Secreted</location>
    </subcellularLocation>
</comment>
<dbReference type="Pfam" id="PF13296">
    <property type="entry name" value="T6SS_Vgr"/>
    <property type="match status" value="1"/>
</dbReference>
<dbReference type="InterPro" id="IPR050708">
    <property type="entry name" value="T6SS_VgrG/RHS"/>
</dbReference>
<dbReference type="GO" id="GO:0016874">
    <property type="term" value="F:ligase activity"/>
    <property type="evidence" value="ECO:0007669"/>
    <property type="project" value="UniProtKB-KW"/>
</dbReference>
<dbReference type="InterPro" id="IPR006531">
    <property type="entry name" value="Gp5/Vgr_OB"/>
</dbReference>
<evidence type="ECO:0000259" key="7">
    <source>
        <dbReference type="Pfam" id="PF13296"/>
    </source>
</evidence>
<keyword evidence="8" id="KW-0436">Ligase</keyword>
<dbReference type="Gene3D" id="4.10.220.110">
    <property type="match status" value="1"/>
</dbReference>
<evidence type="ECO:0000256" key="3">
    <source>
        <dbReference type="ARBA" id="ARBA00022525"/>
    </source>
</evidence>
<dbReference type="Gene3D" id="2.40.50.230">
    <property type="entry name" value="Gp5 N-terminal domain"/>
    <property type="match status" value="1"/>
</dbReference>
<dbReference type="NCBIfam" id="TIGR03361">
    <property type="entry name" value="VI_Rhs_Vgr"/>
    <property type="match status" value="1"/>
</dbReference>
<feature type="domain" description="DUF2345" evidence="6">
    <location>
        <begin position="661"/>
        <end position="776"/>
    </location>
</feature>
<keyword evidence="3" id="KW-0964">Secreted</keyword>
<evidence type="ECO:0000256" key="1">
    <source>
        <dbReference type="ARBA" id="ARBA00004613"/>
    </source>
</evidence>
<evidence type="ECO:0000256" key="4">
    <source>
        <dbReference type="SAM" id="MobiDB-lite"/>
    </source>
</evidence>
<dbReference type="SUPFAM" id="SSF69279">
    <property type="entry name" value="Phage tail proteins"/>
    <property type="match status" value="2"/>
</dbReference>
<dbReference type="SUPFAM" id="SSF69349">
    <property type="entry name" value="Phage fibre proteins"/>
    <property type="match status" value="1"/>
</dbReference>
<dbReference type="InterPro" id="IPR037026">
    <property type="entry name" value="Vgr_OB-fold_dom_sf"/>
</dbReference>
<evidence type="ECO:0000259" key="6">
    <source>
        <dbReference type="Pfam" id="PF10106"/>
    </source>
</evidence>
<feature type="domain" description="Putative type VI secretion system Rhs element associated Vgr" evidence="7">
    <location>
        <begin position="489"/>
        <end position="589"/>
    </location>
</feature>
<sequence>MTRSFIAHSALGERLKFRSMTGQEAISTLFESRVRLVSDMAGIAPKRMLGEDMTIEVNLATELGGPGTRFISGQVTRFACVGKDDGDMCVYEATLRPWLWYATRRSDFRIFQFKTAPQILQEVLAPYGFAIDARLAGNYRTWEYCVQYAETDFNFVSRLMEQEGIYYFFSHAKGSHQLVLCDGPDSHVPLPSGPVKVPYHAGVLAAQILEQDFIDNWRHGEDIAPGNFAADDYDFRKPNAEIDTLRRQPAGHSRDDFEIYDWPGGYTELGDGENYARLRLEQLAGRRELVSAEGNLRHMAPGYLFELARHPNAEDNRRYLIESVSHDFQENALRVVGAADAAYSESTSSTSYRQAFDVLPDSAPYRPARNTPRPRTTGPQTAVVVGPEGEEIHTDEYGRIKVQFHWDRYGRRDENSSCWIRVSQTWAGSNYGAMHIPRIGQEVIVDFLNGDPDHPIVTGCVYNAAQMPPWELPRHKTQTGFQTNWSKGGGGKHMLRFEDSRGTEHIELSTDHGNTHLHMGYLMNQGSGVQRSYGFELRTNEWGSIRADKGLLLTTYTQDYAQKVSRDNPDGHEHMGATLAQSNALMQSAGQALSSTRALVSSMAQGKNQQLMGLVQGVQSAGGVTQAVAALAAGGMPEAGVSDNPDPAMADAQQMLDLSRKIDKPVVSIVSPEGQTMISPKPIVVSSGQSVSVRATSAMTLTTGAQLTQLVAGGMFTQVSEGGQVNVVSGGDIVSHASAGAINLVSKTDASVTSTENNATVTGRKSVVIQAAEQDVFVTGKTSISLICGKSSIVLLADGTVKINGVKGLVNFTEDLDQRGGKIFLNCEAPIGSQSEEATTEDAVPVAPAAAATSAEASERSVPAAAPPGYARTGLGTGVDAIAARSPTLQRQLKFLQGQGWKIGYGAAGGGTYANTSPGVKKIVIDSNEASDPYRTAASLSHEVGHAVYSYRFKPDVSSKSAFVNSMLGSEGEAALNQIQVQREVWRAAKVDILKGSNPANVAAFNDAYNGMLKGGTREAARAAAGKYYGTLNTSTTGEPYTQYYGNSYDKSYAGKH</sequence>
<dbReference type="AlphaFoldDB" id="A0A679JGF4"/>
<organism evidence="8">
    <name type="scientific">Variovorax paradoxus</name>
    <dbReference type="NCBI Taxonomy" id="34073"/>
    <lineage>
        <taxon>Bacteria</taxon>
        <taxon>Pseudomonadati</taxon>
        <taxon>Pseudomonadota</taxon>
        <taxon>Betaproteobacteria</taxon>
        <taxon>Burkholderiales</taxon>
        <taxon>Comamonadaceae</taxon>
        <taxon>Variovorax</taxon>
    </lineage>
</organism>
<name>A0A679JGF4_VARPD</name>
<dbReference type="Gene3D" id="2.30.110.50">
    <property type="match status" value="1"/>
</dbReference>
<dbReference type="EMBL" id="LR743507">
    <property type="protein sequence ID" value="CAA2107839.1"/>
    <property type="molecule type" value="Genomic_DNA"/>
</dbReference>
<dbReference type="InterPro" id="IPR018769">
    <property type="entry name" value="VgrG2_DUF2345"/>
</dbReference>
<protein>
    <submittedName>
        <fullName evidence="8">Actin cross-linking toxin VgrG1</fullName>
        <ecNumber evidence="8">6.3.2.-</ecNumber>
    </submittedName>
</protein>
<dbReference type="PANTHER" id="PTHR32305">
    <property type="match status" value="1"/>
</dbReference>
<dbReference type="GO" id="GO:0005576">
    <property type="term" value="C:extracellular region"/>
    <property type="evidence" value="ECO:0007669"/>
    <property type="project" value="UniProtKB-SubCell"/>
</dbReference>
<evidence type="ECO:0000313" key="8">
    <source>
        <dbReference type="EMBL" id="CAA2107839.1"/>
    </source>
</evidence>
<feature type="domain" description="Gp5/Type VI secretion system Vgr protein OB-fold" evidence="5">
    <location>
        <begin position="394"/>
        <end position="462"/>
    </location>
</feature>
<feature type="region of interest" description="Disordered" evidence="4">
    <location>
        <begin position="834"/>
        <end position="869"/>
    </location>
</feature>
<accession>A0A679JGF4</accession>
<dbReference type="NCBIfam" id="TIGR01646">
    <property type="entry name" value="vgr_GE"/>
    <property type="match status" value="1"/>
</dbReference>